<comment type="catalytic activity">
    <reaction evidence="1">
        <text>ATP + protein L-histidine = ADP + protein N-phospho-L-histidine.</text>
        <dbReference type="EC" id="2.7.13.3"/>
    </reaction>
</comment>
<evidence type="ECO:0000259" key="11">
    <source>
        <dbReference type="Pfam" id="PF02518"/>
    </source>
</evidence>
<dbReference type="InterPro" id="IPR011712">
    <property type="entry name" value="Sig_transdc_His_kin_sub3_dim/P"/>
</dbReference>
<feature type="compositionally biased region" description="Polar residues" evidence="9">
    <location>
        <begin position="328"/>
        <end position="337"/>
    </location>
</feature>
<feature type="compositionally biased region" description="Low complexity" evidence="9">
    <location>
        <begin position="211"/>
        <end position="220"/>
    </location>
</feature>
<dbReference type="Pfam" id="PF02518">
    <property type="entry name" value="HATPase_c"/>
    <property type="match status" value="1"/>
</dbReference>
<feature type="compositionally biased region" description="Low complexity" evidence="9">
    <location>
        <begin position="293"/>
        <end position="310"/>
    </location>
</feature>
<keyword evidence="8" id="KW-0902">Two-component regulatory system</keyword>
<feature type="domain" description="Histidine kinase/HSP90-like ATPase" evidence="11">
    <location>
        <begin position="418"/>
        <end position="507"/>
    </location>
</feature>
<feature type="region of interest" description="Disordered" evidence="9">
    <location>
        <begin position="201"/>
        <end position="227"/>
    </location>
</feature>
<evidence type="ECO:0000256" key="3">
    <source>
        <dbReference type="ARBA" id="ARBA00022553"/>
    </source>
</evidence>
<dbReference type="InterPro" id="IPR036890">
    <property type="entry name" value="HATPase_C_sf"/>
</dbReference>
<keyword evidence="10" id="KW-0812">Transmembrane</keyword>
<feature type="transmembrane region" description="Helical" evidence="10">
    <location>
        <begin position="120"/>
        <end position="137"/>
    </location>
</feature>
<evidence type="ECO:0000313" key="14">
    <source>
        <dbReference type="Proteomes" id="UP000616114"/>
    </source>
</evidence>
<dbReference type="EMBL" id="BMFY01000012">
    <property type="protein sequence ID" value="GGA21669.1"/>
    <property type="molecule type" value="Genomic_DNA"/>
</dbReference>
<protein>
    <recommendedName>
        <fullName evidence="2">histidine kinase</fullName>
        <ecNumber evidence="2">2.7.13.3</ecNumber>
    </recommendedName>
</protein>
<dbReference type="GO" id="GO:0000155">
    <property type="term" value="F:phosphorelay sensor kinase activity"/>
    <property type="evidence" value="ECO:0007669"/>
    <property type="project" value="InterPro"/>
</dbReference>
<dbReference type="PANTHER" id="PTHR24421">
    <property type="entry name" value="NITRATE/NITRITE SENSOR PROTEIN NARX-RELATED"/>
    <property type="match status" value="1"/>
</dbReference>
<dbReference type="RefSeq" id="WP_188551316.1">
    <property type="nucleotide sequence ID" value="NZ_BMFY01000012.1"/>
</dbReference>
<feature type="region of interest" description="Disordered" evidence="9">
    <location>
        <begin position="362"/>
        <end position="381"/>
    </location>
</feature>
<reference evidence="13" key="2">
    <citation type="submission" date="2020-09" db="EMBL/GenBank/DDBJ databases">
        <authorList>
            <person name="Sun Q."/>
            <person name="Zhou Y."/>
        </authorList>
    </citation>
    <scope>NUCLEOTIDE SEQUENCE</scope>
    <source>
        <strain evidence="13">CGMCC 1.12785</strain>
    </source>
</reference>
<dbReference type="GO" id="GO:0046983">
    <property type="term" value="F:protein dimerization activity"/>
    <property type="evidence" value="ECO:0007669"/>
    <property type="project" value="InterPro"/>
</dbReference>
<dbReference type="Proteomes" id="UP000616114">
    <property type="component" value="Unassembled WGS sequence"/>
</dbReference>
<feature type="transmembrane region" description="Helical" evidence="10">
    <location>
        <begin position="171"/>
        <end position="190"/>
    </location>
</feature>
<keyword evidence="10" id="KW-1133">Transmembrane helix</keyword>
<keyword evidence="3" id="KW-0597">Phosphoprotein</keyword>
<feature type="domain" description="Signal transduction histidine kinase subgroup 3 dimerisation and phosphoacceptor" evidence="12">
    <location>
        <begin position="223"/>
        <end position="289"/>
    </location>
</feature>
<sequence>MTDTRFQRLLRATGFVALTVLLVLLSWSGAALSSSGVAAVYAPQREPVFSDEGIPDPSTIPVVTGLSALYMLVSFTLFLRRRYPWLVLAVGLFGTFVLQFDPLIACMVMASVVARRQGKGVVVVAVLAGVATAFHAIRDAFLLPAHLSPSATVLWDDESILAGEVSPGREVVALAIPVFVYAIALVYGLLMRSRRQAAEARRETRQEQRRSSALQQQTQRLTERERLARDVHDTLAHRLSLISMHSHGLENAAASTDPRLATAAKVLRDNAKESLNDLRGLVESLRTPQHGEGTLVGPPGVSTPPTGTPVRSAPAGAPVGQRGRGPFSGTTQPQGSTVPSLAADAGMVIPPIPPAPPGLRPGTHAPPVLQPATRTPRPRPVGLHDLDALLRSSRQAGLDIRPLIALPPPEQIDARVSEAAFRIVQECLTNVHKHAPGSPVWLRLGRTQNGELRIHVANQLGSAGPLAGSGSGTGLLGIRERTAELGGRCSLGPDGHGGFVVEVHLPPRAFHRDPAVARES</sequence>
<proteinExistence type="predicted"/>
<dbReference type="GO" id="GO:0016020">
    <property type="term" value="C:membrane"/>
    <property type="evidence" value="ECO:0007669"/>
    <property type="project" value="InterPro"/>
</dbReference>
<evidence type="ECO:0000256" key="4">
    <source>
        <dbReference type="ARBA" id="ARBA00022679"/>
    </source>
</evidence>
<keyword evidence="10" id="KW-0472">Membrane</keyword>
<keyword evidence="14" id="KW-1185">Reference proteome</keyword>
<evidence type="ECO:0000256" key="6">
    <source>
        <dbReference type="ARBA" id="ARBA00022777"/>
    </source>
</evidence>
<evidence type="ECO:0000256" key="9">
    <source>
        <dbReference type="SAM" id="MobiDB-lite"/>
    </source>
</evidence>
<keyword evidence="7" id="KW-0067">ATP-binding</keyword>
<feature type="transmembrane region" description="Helical" evidence="10">
    <location>
        <begin position="62"/>
        <end position="79"/>
    </location>
</feature>
<evidence type="ECO:0000259" key="12">
    <source>
        <dbReference type="Pfam" id="PF07730"/>
    </source>
</evidence>
<dbReference type="Pfam" id="PF07730">
    <property type="entry name" value="HisKA_3"/>
    <property type="match status" value="1"/>
</dbReference>
<dbReference type="Gene3D" id="1.20.5.1930">
    <property type="match status" value="1"/>
</dbReference>
<evidence type="ECO:0000256" key="10">
    <source>
        <dbReference type="SAM" id="Phobius"/>
    </source>
</evidence>
<evidence type="ECO:0000256" key="8">
    <source>
        <dbReference type="ARBA" id="ARBA00023012"/>
    </source>
</evidence>
<keyword evidence="4" id="KW-0808">Transferase</keyword>
<evidence type="ECO:0000313" key="13">
    <source>
        <dbReference type="EMBL" id="GGA21669.1"/>
    </source>
</evidence>
<keyword evidence="5" id="KW-0547">Nucleotide-binding</keyword>
<dbReference type="EC" id="2.7.13.3" evidence="2"/>
<evidence type="ECO:0000256" key="1">
    <source>
        <dbReference type="ARBA" id="ARBA00000085"/>
    </source>
</evidence>
<comment type="caution">
    <text evidence="13">The sequence shown here is derived from an EMBL/GenBank/DDBJ whole genome shotgun (WGS) entry which is preliminary data.</text>
</comment>
<reference evidence="13" key="1">
    <citation type="journal article" date="2014" name="Int. J. Syst. Evol. Microbiol.">
        <title>Complete genome sequence of Corynebacterium casei LMG S-19264T (=DSM 44701T), isolated from a smear-ripened cheese.</title>
        <authorList>
            <consortium name="US DOE Joint Genome Institute (JGI-PGF)"/>
            <person name="Walter F."/>
            <person name="Albersmeier A."/>
            <person name="Kalinowski J."/>
            <person name="Ruckert C."/>
        </authorList>
    </citation>
    <scope>NUCLEOTIDE SEQUENCE</scope>
    <source>
        <strain evidence="13">CGMCC 1.12785</strain>
    </source>
</reference>
<dbReference type="AlphaFoldDB" id="A0A8J2TZX7"/>
<dbReference type="Gene3D" id="3.30.565.10">
    <property type="entry name" value="Histidine kinase-like ATPase, C-terminal domain"/>
    <property type="match status" value="1"/>
</dbReference>
<feature type="region of interest" description="Disordered" evidence="9">
    <location>
        <begin position="288"/>
        <end position="337"/>
    </location>
</feature>
<dbReference type="CDD" id="cd16917">
    <property type="entry name" value="HATPase_UhpB-NarQ-NarX-like"/>
    <property type="match status" value="1"/>
</dbReference>
<feature type="compositionally biased region" description="Basic and acidic residues" evidence="9">
    <location>
        <begin position="201"/>
        <end position="210"/>
    </location>
</feature>
<dbReference type="InterPro" id="IPR003594">
    <property type="entry name" value="HATPase_dom"/>
</dbReference>
<dbReference type="SUPFAM" id="SSF55874">
    <property type="entry name" value="ATPase domain of HSP90 chaperone/DNA topoisomerase II/histidine kinase"/>
    <property type="match status" value="1"/>
</dbReference>
<dbReference type="PANTHER" id="PTHR24421:SF10">
    <property type="entry name" value="NITRATE_NITRITE SENSOR PROTEIN NARQ"/>
    <property type="match status" value="1"/>
</dbReference>
<evidence type="ECO:0000256" key="7">
    <source>
        <dbReference type="ARBA" id="ARBA00022840"/>
    </source>
</evidence>
<name>A0A8J2TZX7_9MICO</name>
<evidence type="ECO:0000256" key="5">
    <source>
        <dbReference type="ARBA" id="ARBA00022741"/>
    </source>
</evidence>
<organism evidence="13 14">
    <name type="scientific">Sediminivirga luteola</name>
    <dbReference type="NCBI Taxonomy" id="1774748"/>
    <lineage>
        <taxon>Bacteria</taxon>
        <taxon>Bacillati</taxon>
        <taxon>Actinomycetota</taxon>
        <taxon>Actinomycetes</taxon>
        <taxon>Micrococcales</taxon>
        <taxon>Brevibacteriaceae</taxon>
        <taxon>Sediminivirga</taxon>
    </lineage>
</organism>
<dbReference type="GO" id="GO:0005524">
    <property type="term" value="F:ATP binding"/>
    <property type="evidence" value="ECO:0007669"/>
    <property type="project" value="UniProtKB-KW"/>
</dbReference>
<accession>A0A8J2TZX7</accession>
<evidence type="ECO:0000256" key="2">
    <source>
        <dbReference type="ARBA" id="ARBA00012438"/>
    </source>
</evidence>
<gene>
    <name evidence="13" type="ORF">GCM10011333_25890</name>
</gene>
<dbReference type="InterPro" id="IPR050482">
    <property type="entry name" value="Sensor_HK_TwoCompSys"/>
</dbReference>
<feature type="transmembrane region" description="Helical" evidence="10">
    <location>
        <begin position="86"/>
        <end position="114"/>
    </location>
</feature>
<keyword evidence="6" id="KW-0418">Kinase</keyword>